<evidence type="ECO:0000313" key="3">
    <source>
        <dbReference type="Proteomes" id="UP000244060"/>
    </source>
</evidence>
<proteinExistence type="predicted"/>
<dbReference type="Pfam" id="PF11684">
    <property type="entry name" value="DUF3280"/>
    <property type="match status" value="1"/>
</dbReference>
<name>A0A2T5KB50_9RHOB</name>
<dbReference type="EMBL" id="QAOT01000004">
    <property type="protein sequence ID" value="PTR19648.1"/>
    <property type="molecule type" value="Genomic_DNA"/>
</dbReference>
<sequence length="164" mass="18267">MKRLLLPLLLLAAGPASAEELWQGRSAAFFGITFLDTSTEGEMNGVRADEVARLEMVERQAAEAMRAHGMTLLDLAPVEEDLDRIRNPAKCNGCDLRMAETLGADYAVVGEVQKISNLILALNLYVKDVETGRQIRGQAVDIRGNTDESWQRGMRYILERSIFR</sequence>
<protein>
    <submittedName>
        <fullName evidence="2">Uncharacterized protein DUF2380</fullName>
    </submittedName>
</protein>
<feature type="chain" id="PRO_5015755244" evidence="1">
    <location>
        <begin position="19"/>
        <end position="164"/>
    </location>
</feature>
<reference evidence="2 3" key="1">
    <citation type="submission" date="2018-04" db="EMBL/GenBank/DDBJ databases">
        <title>Genomic Encyclopedia of Type Strains, Phase III (KMG-III): the genomes of soil and plant-associated and newly described type strains.</title>
        <authorList>
            <person name="Whitman W."/>
        </authorList>
    </citation>
    <scope>NUCLEOTIDE SEQUENCE [LARGE SCALE GENOMIC DNA]</scope>
    <source>
        <strain evidence="2 3">KA25</strain>
    </source>
</reference>
<evidence type="ECO:0000256" key="1">
    <source>
        <dbReference type="SAM" id="SignalP"/>
    </source>
</evidence>
<dbReference type="RefSeq" id="WP_108220518.1">
    <property type="nucleotide sequence ID" value="NZ_CP090021.1"/>
</dbReference>
<dbReference type="InterPro" id="IPR021698">
    <property type="entry name" value="DUF3280"/>
</dbReference>
<comment type="caution">
    <text evidence="2">The sequence shown here is derived from an EMBL/GenBank/DDBJ whole genome shotgun (WGS) entry which is preliminary data.</text>
</comment>
<dbReference type="OrthoDB" id="8089716at2"/>
<evidence type="ECO:0000313" key="2">
    <source>
        <dbReference type="EMBL" id="PTR19648.1"/>
    </source>
</evidence>
<dbReference type="AlphaFoldDB" id="A0A2T5KB50"/>
<gene>
    <name evidence="2" type="ORF">C8J28_104132</name>
</gene>
<keyword evidence="1" id="KW-0732">Signal</keyword>
<accession>A0A2T5KB50</accession>
<feature type="signal peptide" evidence="1">
    <location>
        <begin position="1"/>
        <end position="18"/>
    </location>
</feature>
<keyword evidence="3" id="KW-1185">Reference proteome</keyword>
<organism evidence="2 3">
    <name type="scientific">Cereibacter azotoformans</name>
    <dbReference type="NCBI Taxonomy" id="43057"/>
    <lineage>
        <taxon>Bacteria</taxon>
        <taxon>Pseudomonadati</taxon>
        <taxon>Pseudomonadota</taxon>
        <taxon>Alphaproteobacteria</taxon>
        <taxon>Rhodobacterales</taxon>
        <taxon>Paracoccaceae</taxon>
        <taxon>Cereibacter</taxon>
    </lineage>
</organism>
<dbReference type="Proteomes" id="UP000244060">
    <property type="component" value="Unassembled WGS sequence"/>
</dbReference>